<feature type="domain" description="Potassium channel" evidence="10">
    <location>
        <begin position="44"/>
        <end position="116"/>
    </location>
</feature>
<sequence length="147" mass="16218">MTAATGRWLPYLAGMLGLLLMIRRFIAAVRISWRDRAFRGVTVTLVTLLVSATIFYTLVEGWSVLDSAYFSVVTGLTIGYGDLTPEQPIAKVFTMLYALLAVGLFVALATSLANSLMGRRAHKKRSTSRHKRGSHADEQDVTQRPAE</sequence>
<gene>
    <name evidence="11" type="ORF">F7O44_13235</name>
</gene>
<accession>A0A7K3M467</accession>
<proteinExistence type="predicted"/>
<protein>
    <submittedName>
        <fullName evidence="11">Two pore domain potassium channel family protein</fullName>
    </submittedName>
</protein>
<feature type="region of interest" description="Disordered" evidence="8">
    <location>
        <begin position="120"/>
        <end position="147"/>
    </location>
</feature>
<keyword evidence="3 9" id="KW-0812">Transmembrane</keyword>
<name>A0A7K3M467_9ACTN</name>
<keyword evidence="2" id="KW-0813">Transport</keyword>
<comment type="caution">
    <text evidence="11">The sequence shown here is derived from an EMBL/GenBank/DDBJ whole genome shotgun (WGS) entry which is preliminary data.</text>
</comment>
<dbReference type="PANTHER" id="PTHR11003">
    <property type="entry name" value="POTASSIUM CHANNEL, SUBFAMILY K"/>
    <property type="match status" value="1"/>
</dbReference>
<dbReference type="Proteomes" id="UP000460435">
    <property type="component" value="Unassembled WGS sequence"/>
</dbReference>
<evidence type="ECO:0000256" key="7">
    <source>
        <dbReference type="ARBA" id="ARBA00023303"/>
    </source>
</evidence>
<organism evidence="11 12">
    <name type="scientific">Phytoactinopolyspora mesophila</name>
    <dbReference type="NCBI Taxonomy" id="2650750"/>
    <lineage>
        <taxon>Bacteria</taxon>
        <taxon>Bacillati</taxon>
        <taxon>Actinomycetota</taxon>
        <taxon>Actinomycetes</taxon>
        <taxon>Jiangellales</taxon>
        <taxon>Jiangellaceae</taxon>
        <taxon>Phytoactinopolyspora</taxon>
    </lineage>
</organism>
<feature type="transmembrane region" description="Helical" evidence="9">
    <location>
        <begin position="6"/>
        <end position="26"/>
    </location>
</feature>
<evidence type="ECO:0000313" key="11">
    <source>
        <dbReference type="EMBL" id="NDL58036.1"/>
    </source>
</evidence>
<keyword evidence="7 11" id="KW-0407">Ion channel</keyword>
<evidence type="ECO:0000313" key="12">
    <source>
        <dbReference type="Proteomes" id="UP000460435"/>
    </source>
</evidence>
<dbReference type="Pfam" id="PF07885">
    <property type="entry name" value="Ion_trans_2"/>
    <property type="match status" value="1"/>
</dbReference>
<dbReference type="InterPro" id="IPR003280">
    <property type="entry name" value="2pore_dom_K_chnl"/>
</dbReference>
<evidence type="ECO:0000256" key="6">
    <source>
        <dbReference type="ARBA" id="ARBA00023136"/>
    </source>
</evidence>
<evidence type="ECO:0000256" key="2">
    <source>
        <dbReference type="ARBA" id="ARBA00022448"/>
    </source>
</evidence>
<keyword evidence="4 9" id="KW-1133">Transmembrane helix</keyword>
<feature type="transmembrane region" description="Helical" evidence="9">
    <location>
        <begin position="95"/>
        <end position="116"/>
    </location>
</feature>
<dbReference type="Gene3D" id="1.10.287.70">
    <property type="match status" value="1"/>
</dbReference>
<dbReference type="GO" id="GO:0015271">
    <property type="term" value="F:outward rectifier potassium channel activity"/>
    <property type="evidence" value="ECO:0007669"/>
    <property type="project" value="TreeGrafter"/>
</dbReference>
<evidence type="ECO:0000256" key="1">
    <source>
        <dbReference type="ARBA" id="ARBA00004141"/>
    </source>
</evidence>
<dbReference type="AlphaFoldDB" id="A0A7K3M467"/>
<feature type="compositionally biased region" description="Basic residues" evidence="8">
    <location>
        <begin position="120"/>
        <end position="133"/>
    </location>
</feature>
<comment type="subcellular location">
    <subcellularLocation>
        <location evidence="1">Membrane</location>
        <topology evidence="1">Multi-pass membrane protein</topology>
    </subcellularLocation>
</comment>
<dbReference type="GO" id="GO:0022841">
    <property type="term" value="F:potassium ion leak channel activity"/>
    <property type="evidence" value="ECO:0007669"/>
    <property type="project" value="TreeGrafter"/>
</dbReference>
<dbReference type="EMBL" id="WLZY01000004">
    <property type="protein sequence ID" value="NDL58036.1"/>
    <property type="molecule type" value="Genomic_DNA"/>
</dbReference>
<dbReference type="SUPFAM" id="SSF81324">
    <property type="entry name" value="Voltage-gated potassium channels"/>
    <property type="match status" value="1"/>
</dbReference>
<evidence type="ECO:0000256" key="9">
    <source>
        <dbReference type="SAM" id="Phobius"/>
    </source>
</evidence>
<dbReference type="PANTHER" id="PTHR11003:SF291">
    <property type="entry name" value="IP11374P"/>
    <property type="match status" value="1"/>
</dbReference>
<feature type="transmembrane region" description="Helical" evidence="9">
    <location>
        <begin position="38"/>
        <end position="59"/>
    </location>
</feature>
<dbReference type="GO" id="GO:0030322">
    <property type="term" value="P:stabilization of membrane potential"/>
    <property type="evidence" value="ECO:0007669"/>
    <property type="project" value="TreeGrafter"/>
</dbReference>
<keyword evidence="12" id="KW-1185">Reference proteome</keyword>
<evidence type="ECO:0000256" key="8">
    <source>
        <dbReference type="SAM" id="MobiDB-lite"/>
    </source>
</evidence>
<evidence type="ECO:0000256" key="4">
    <source>
        <dbReference type="ARBA" id="ARBA00022989"/>
    </source>
</evidence>
<reference evidence="11 12" key="1">
    <citation type="submission" date="2019-11" db="EMBL/GenBank/DDBJ databases">
        <authorList>
            <person name="Li X.-J."/>
            <person name="Feng X.-M."/>
        </authorList>
    </citation>
    <scope>NUCLEOTIDE SEQUENCE [LARGE SCALE GENOMIC DNA]</scope>
    <source>
        <strain evidence="11 12">XMNu-373</strain>
    </source>
</reference>
<dbReference type="GO" id="GO:0005886">
    <property type="term" value="C:plasma membrane"/>
    <property type="evidence" value="ECO:0007669"/>
    <property type="project" value="TreeGrafter"/>
</dbReference>
<evidence type="ECO:0000256" key="5">
    <source>
        <dbReference type="ARBA" id="ARBA00023065"/>
    </source>
</evidence>
<keyword evidence="6 9" id="KW-0472">Membrane</keyword>
<dbReference type="RefSeq" id="WP_162450732.1">
    <property type="nucleotide sequence ID" value="NZ_WLZY01000004.1"/>
</dbReference>
<dbReference type="InterPro" id="IPR013099">
    <property type="entry name" value="K_chnl_dom"/>
</dbReference>
<evidence type="ECO:0000259" key="10">
    <source>
        <dbReference type="Pfam" id="PF07885"/>
    </source>
</evidence>
<evidence type="ECO:0000256" key="3">
    <source>
        <dbReference type="ARBA" id="ARBA00022692"/>
    </source>
</evidence>
<keyword evidence="5" id="KW-0406">Ion transport</keyword>